<comment type="caution">
    <text evidence="1">The sequence shown here is derived from an EMBL/GenBank/DDBJ whole genome shotgun (WGS) entry which is preliminary data.</text>
</comment>
<reference evidence="1 2" key="1">
    <citation type="journal article" date="2023" name="Nucleic Acids Res.">
        <title>The hologenome of Daphnia magna reveals possible DNA methylation and microbiome-mediated evolution of the host genome.</title>
        <authorList>
            <person name="Chaturvedi A."/>
            <person name="Li X."/>
            <person name="Dhandapani V."/>
            <person name="Marshall H."/>
            <person name="Kissane S."/>
            <person name="Cuenca-Cambronero M."/>
            <person name="Asole G."/>
            <person name="Calvet F."/>
            <person name="Ruiz-Romero M."/>
            <person name="Marangio P."/>
            <person name="Guigo R."/>
            <person name="Rago D."/>
            <person name="Mirbahai L."/>
            <person name="Eastwood N."/>
            <person name="Colbourne J.K."/>
            <person name="Zhou J."/>
            <person name="Mallon E."/>
            <person name="Orsini L."/>
        </authorList>
    </citation>
    <scope>NUCLEOTIDE SEQUENCE [LARGE SCALE GENOMIC DNA]</scope>
    <source>
        <strain evidence="1">LRV0_1</strain>
    </source>
</reference>
<dbReference type="EMBL" id="JAOYFB010000001">
    <property type="protein sequence ID" value="KAK4005149.1"/>
    <property type="molecule type" value="Genomic_DNA"/>
</dbReference>
<dbReference type="Proteomes" id="UP001234178">
    <property type="component" value="Unassembled WGS sequence"/>
</dbReference>
<keyword evidence="2" id="KW-1185">Reference proteome</keyword>
<accession>A0ABQ9YWX5</accession>
<gene>
    <name evidence="1" type="ORF">OUZ56_006872</name>
</gene>
<name>A0ABQ9YWX5_9CRUS</name>
<evidence type="ECO:0000313" key="1">
    <source>
        <dbReference type="EMBL" id="KAK4005149.1"/>
    </source>
</evidence>
<organism evidence="1 2">
    <name type="scientific">Daphnia magna</name>
    <dbReference type="NCBI Taxonomy" id="35525"/>
    <lineage>
        <taxon>Eukaryota</taxon>
        <taxon>Metazoa</taxon>
        <taxon>Ecdysozoa</taxon>
        <taxon>Arthropoda</taxon>
        <taxon>Crustacea</taxon>
        <taxon>Branchiopoda</taxon>
        <taxon>Diplostraca</taxon>
        <taxon>Cladocera</taxon>
        <taxon>Anomopoda</taxon>
        <taxon>Daphniidae</taxon>
        <taxon>Daphnia</taxon>
    </lineage>
</organism>
<protein>
    <submittedName>
        <fullName evidence="1">Uncharacterized protein</fullName>
    </submittedName>
</protein>
<evidence type="ECO:0000313" key="2">
    <source>
        <dbReference type="Proteomes" id="UP001234178"/>
    </source>
</evidence>
<proteinExistence type="predicted"/>
<sequence>MESLQSAVATAFEIINYVILEKKWQAPPFTPDRIENPATIDPSTFPHHSFKMCLWADYFGFFAIVISRQRSYMHSSPSIFEKVNVVHRLIRDVDSQKWRISRKEKKINTSMNNIFFTTLDSS</sequence>